<protein>
    <recommendedName>
        <fullName evidence="1">Threonylcarbamoyl-AMP synthase</fullName>
    </recommendedName>
</protein>
<proteinExistence type="predicted"/>
<dbReference type="GeneID" id="34608340"/>
<keyword evidence="4" id="KW-1185">Reference proteome</keyword>
<dbReference type="Gene3D" id="3.90.870.10">
    <property type="entry name" value="DHBP synthase"/>
    <property type="match status" value="1"/>
</dbReference>
<reference evidence="4" key="1">
    <citation type="journal article" date="2017" name="Genome Biol.">
        <title>Comparative genomics reveals high biological diversity and specific adaptations in the industrially and medically important fungal genus Aspergillus.</title>
        <authorList>
            <person name="de Vries R.P."/>
            <person name="Riley R."/>
            <person name="Wiebenga A."/>
            <person name="Aguilar-Osorio G."/>
            <person name="Amillis S."/>
            <person name="Uchima C.A."/>
            <person name="Anderluh G."/>
            <person name="Asadollahi M."/>
            <person name="Askin M."/>
            <person name="Barry K."/>
            <person name="Battaglia E."/>
            <person name="Bayram O."/>
            <person name="Benocci T."/>
            <person name="Braus-Stromeyer S.A."/>
            <person name="Caldana C."/>
            <person name="Canovas D."/>
            <person name="Cerqueira G.C."/>
            <person name="Chen F."/>
            <person name="Chen W."/>
            <person name="Choi C."/>
            <person name="Clum A."/>
            <person name="Dos Santos R.A."/>
            <person name="Damasio A.R."/>
            <person name="Diallinas G."/>
            <person name="Emri T."/>
            <person name="Fekete E."/>
            <person name="Flipphi M."/>
            <person name="Freyberg S."/>
            <person name="Gallo A."/>
            <person name="Gournas C."/>
            <person name="Habgood R."/>
            <person name="Hainaut M."/>
            <person name="Harispe M.L."/>
            <person name="Henrissat B."/>
            <person name="Hilden K.S."/>
            <person name="Hope R."/>
            <person name="Hossain A."/>
            <person name="Karabika E."/>
            <person name="Karaffa L."/>
            <person name="Karanyi Z."/>
            <person name="Krasevec N."/>
            <person name="Kuo A."/>
            <person name="Kusch H."/>
            <person name="LaButti K."/>
            <person name="Lagendijk E.L."/>
            <person name="Lapidus A."/>
            <person name="Levasseur A."/>
            <person name="Lindquist E."/>
            <person name="Lipzen A."/>
            <person name="Logrieco A.F."/>
            <person name="MacCabe A."/>
            <person name="Maekelae M.R."/>
            <person name="Malavazi I."/>
            <person name="Melin P."/>
            <person name="Meyer V."/>
            <person name="Mielnichuk N."/>
            <person name="Miskei M."/>
            <person name="Molnar A.P."/>
            <person name="Mule G."/>
            <person name="Ngan C.Y."/>
            <person name="Orejas M."/>
            <person name="Orosz E."/>
            <person name="Ouedraogo J.P."/>
            <person name="Overkamp K.M."/>
            <person name="Park H.-S."/>
            <person name="Perrone G."/>
            <person name="Piumi F."/>
            <person name="Punt P.J."/>
            <person name="Ram A.F."/>
            <person name="Ramon A."/>
            <person name="Rauscher S."/>
            <person name="Record E."/>
            <person name="Riano-Pachon D.M."/>
            <person name="Robert V."/>
            <person name="Roehrig J."/>
            <person name="Ruller R."/>
            <person name="Salamov A."/>
            <person name="Salih N.S."/>
            <person name="Samson R.A."/>
            <person name="Sandor E."/>
            <person name="Sanguinetti M."/>
            <person name="Schuetze T."/>
            <person name="Sepcic K."/>
            <person name="Shelest E."/>
            <person name="Sherlock G."/>
            <person name="Sophianopoulou V."/>
            <person name="Squina F.M."/>
            <person name="Sun H."/>
            <person name="Susca A."/>
            <person name="Todd R.B."/>
            <person name="Tsang A."/>
            <person name="Unkles S.E."/>
            <person name="van de Wiele N."/>
            <person name="van Rossen-Uffink D."/>
            <person name="Oliveira J.V."/>
            <person name="Vesth T.C."/>
            <person name="Visser J."/>
            <person name="Yu J.-H."/>
            <person name="Zhou M."/>
            <person name="Andersen M.R."/>
            <person name="Archer D.B."/>
            <person name="Baker S.E."/>
            <person name="Benoit I."/>
            <person name="Brakhage A.A."/>
            <person name="Braus G.H."/>
            <person name="Fischer R."/>
            <person name="Frisvad J.C."/>
            <person name="Goldman G.H."/>
            <person name="Houbraken J."/>
            <person name="Oakley B."/>
            <person name="Pocsi I."/>
            <person name="Scazzocchio C."/>
            <person name="Seiboth B."/>
            <person name="vanKuyk P.A."/>
            <person name="Wortman J."/>
            <person name="Dyer P.S."/>
            <person name="Grigoriev I.V."/>
        </authorList>
    </citation>
    <scope>NUCLEOTIDE SEQUENCE [LARGE SCALE GENOMIC DNA]</scope>
    <source>
        <strain evidence="4">CBS 506.65</strain>
    </source>
</reference>
<evidence type="ECO:0000313" key="3">
    <source>
        <dbReference type="EMBL" id="OJJ51806.1"/>
    </source>
</evidence>
<dbReference type="Proteomes" id="UP000184188">
    <property type="component" value="Unassembled WGS sequence"/>
</dbReference>
<name>A0A1L9SXC8_9EURO</name>
<evidence type="ECO:0000259" key="2">
    <source>
        <dbReference type="PROSITE" id="PS51163"/>
    </source>
</evidence>
<organism evidence="3 4">
    <name type="scientific">Penicilliopsis zonata CBS 506.65</name>
    <dbReference type="NCBI Taxonomy" id="1073090"/>
    <lineage>
        <taxon>Eukaryota</taxon>
        <taxon>Fungi</taxon>
        <taxon>Dikarya</taxon>
        <taxon>Ascomycota</taxon>
        <taxon>Pezizomycotina</taxon>
        <taxon>Eurotiomycetes</taxon>
        <taxon>Eurotiomycetidae</taxon>
        <taxon>Eurotiales</taxon>
        <taxon>Aspergillaceae</taxon>
        <taxon>Penicilliopsis</taxon>
    </lineage>
</organism>
<dbReference type="GO" id="GO:0003725">
    <property type="term" value="F:double-stranded RNA binding"/>
    <property type="evidence" value="ECO:0007669"/>
    <property type="project" value="InterPro"/>
</dbReference>
<accession>A0A1L9SXC8</accession>
<sequence>MTNYKTDALQAFQILSSGGIAILPFSVGYGVVATDPTALHRIFTTKQRGSHKRHAMLGSYALHREIHLLPDLQLDMVRTLTVDLDLPLGVVAPFRVDHPLIRKLEEYTVEVRDTSSSTGDIKTTPLLSLSSMNDTLSMLVNAGPLPDELVRLTSQAGLPLMGSSANLSGQGTKVRVSDIEPEILAAADIVLDYGLCPLHWPRASSTMFDFKTMRVIRFGACYDVVQDALRRFYGLDLPDDPGKQVLFSGRTNSM</sequence>
<feature type="domain" description="YrdC-like" evidence="2">
    <location>
        <begin position="5"/>
        <end position="221"/>
    </location>
</feature>
<dbReference type="InterPro" id="IPR017945">
    <property type="entry name" value="DHBP_synth_RibB-like_a/b_dom"/>
</dbReference>
<dbReference type="OrthoDB" id="4664297at2759"/>
<evidence type="ECO:0000313" key="4">
    <source>
        <dbReference type="Proteomes" id="UP000184188"/>
    </source>
</evidence>
<evidence type="ECO:0000256" key="1">
    <source>
        <dbReference type="ARBA" id="ARBA00015492"/>
    </source>
</evidence>
<gene>
    <name evidence="3" type="ORF">ASPZODRAFT_127941</name>
</gene>
<dbReference type="VEuPathDB" id="FungiDB:ASPZODRAFT_127941"/>
<dbReference type="STRING" id="1073090.A0A1L9SXC8"/>
<dbReference type="AlphaFoldDB" id="A0A1L9SXC8"/>
<dbReference type="InterPro" id="IPR006070">
    <property type="entry name" value="Sua5-like_dom"/>
</dbReference>
<dbReference type="PROSITE" id="PS51163">
    <property type="entry name" value="YRDC"/>
    <property type="match status" value="1"/>
</dbReference>
<dbReference type="RefSeq" id="XP_022586316.1">
    <property type="nucleotide sequence ID" value="XM_022721875.1"/>
</dbReference>
<dbReference type="SUPFAM" id="SSF55821">
    <property type="entry name" value="YrdC/RibB"/>
    <property type="match status" value="1"/>
</dbReference>
<dbReference type="EMBL" id="KV878336">
    <property type="protein sequence ID" value="OJJ51806.1"/>
    <property type="molecule type" value="Genomic_DNA"/>
</dbReference>